<dbReference type="GO" id="GO:0004020">
    <property type="term" value="F:adenylylsulfate kinase activity"/>
    <property type="evidence" value="ECO:0007669"/>
    <property type="project" value="UniProtKB-EC"/>
</dbReference>
<geneLocation type="plasmid" evidence="10 12">
    <name>unnamed3</name>
</geneLocation>
<evidence type="ECO:0000256" key="1">
    <source>
        <dbReference type="ARBA" id="ARBA00001823"/>
    </source>
</evidence>
<dbReference type="RefSeq" id="WP_012734068.1">
    <property type="nucleotide sequence ID" value="NZ_CP023205.1"/>
</dbReference>
<keyword evidence="3 6" id="KW-0808">Transferase</keyword>
<dbReference type="CDD" id="cd02027">
    <property type="entry name" value="APSK"/>
    <property type="match status" value="1"/>
</dbReference>
<dbReference type="EMBL" id="CP099586">
    <property type="protein sequence ID" value="USS44443.1"/>
    <property type="molecule type" value="Genomic_DNA"/>
</dbReference>
<dbReference type="NCBIfam" id="NF003013">
    <property type="entry name" value="PRK03846.1"/>
    <property type="match status" value="1"/>
</dbReference>
<evidence type="ECO:0000256" key="4">
    <source>
        <dbReference type="ARBA" id="ARBA00022741"/>
    </source>
</evidence>
<dbReference type="NCBIfam" id="TIGR00455">
    <property type="entry name" value="apsK"/>
    <property type="match status" value="1"/>
</dbReference>
<reference evidence="9 11" key="1">
    <citation type="submission" date="2020-12" db="EMBL/GenBank/DDBJ databases">
        <title>FDA dAtabase for Regulatory Grade micrObial Sequences (FDA-ARGOS): Supporting development and validation of Infectious Disease Dx tests.</title>
        <authorList>
            <person name="Minogue T."/>
            <person name="Wolcott M."/>
            <person name="Wasieloski L."/>
            <person name="Aguilar W."/>
            <person name="Moore D."/>
            <person name="Jaissle J."/>
            <person name="Tallon L."/>
            <person name="Sadzewicz L."/>
            <person name="Zhao X."/>
            <person name="Boylan J."/>
            <person name="Ott S."/>
            <person name="Bowen H."/>
            <person name="Vavikolanu K."/>
            <person name="Mehta A."/>
            <person name="Aluvathingal J."/>
            <person name="Nadendla S."/>
            <person name="Yan Y."/>
            <person name="Sichtig H."/>
        </authorList>
    </citation>
    <scope>NUCLEOTIDE SEQUENCE [LARGE SCALE GENOMIC DNA]</scope>
    <source>
        <strain evidence="9 11">FDAARGOS_949</strain>
        <plasmid evidence="9 11">unnamed1</plasmid>
    </source>
</reference>
<feature type="region of interest" description="Disordered" evidence="7">
    <location>
        <begin position="14"/>
        <end position="41"/>
    </location>
</feature>
<dbReference type="Proteomes" id="UP001056386">
    <property type="component" value="Plasmid unnamed3"/>
</dbReference>
<keyword evidence="6 9" id="KW-0418">Kinase</keyword>
<dbReference type="GeneID" id="45693275"/>
<dbReference type="AlphaFoldDB" id="A0AAP9Y6Q6"/>
<comment type="pathway">
    <text evidence="6">Sulfur metabolism; hydrogen sulfide biosynthesis; sulfite from sulfate: step 2/3.</text>
</comment>
<dbReference type="InterPro" id="IPR059117">
    <property type="entry name" value="APS_kinase_dom"/>
</dbReference>
<dbReference type="InterPro" id="IPR002891">
    <property type="entry name" value="APS"/>
</dbReference>
<dbReference type="PANTHER" id="PTHR42700:SF1">
    <property type="entry name" value="SULFATE ADENYLYLTRANSFERASE"/>
    <property type="match status" value="1"/>
</dbReference>
<comment type="catalytic activity">
    <reaction evidence="1 6">
        <text>adenosine 5'-phosphosulfate + ATP = 3'-phosphoadenylyl sulfate + ADP + H(+)</text>
        <dbReference type="Rhea" id="RHEA:24152"/>
        <dbReference type="ChEBI" id="CHEBI:15378"/>
        <dbReference type="ChEBI" id="CHEBI:30616"/>
        <dbReference type="ChEBI" id="CHEBI:58243"/>
        <dbReference type="ChEBI" id="CHEBI:58339"/>
        <dbReference type="ChEBI" id="CHEBI:456216"/>
        <dbReference type="EC" id="2.7.1.25"/>
    </reaction>
</comment>
<dbReference type="Gene3D" id="3.40.50.300">
    <property type="entry name" value="P-loop containing nucleotide triphosphate hydrolases"/>
    <property type="match status" value="1"/>
</dbReference>
<keyword evidence="5 6" id="KW-0067">ATP-binding</keyword>
<dbReference type="Proteomes" id="UP000594892">
    <property type="component" value="Plasmid unnamed1"/>
</dbReference>
<keyword evidence="9" id="KW-0614">Plasmid</keyword>
<dbReference type="InterPro" id="IPR027417">
    <property type="entry name" value="P-loop_NTPase"/>
</dbReference>
<evidence type="ECO:0000313" key="11">
    <source>
        <dbReference type="Proteomes" id="UP000594892"/>
    </source>
</evidence>
<organism evidence="9 11">
    <name type="scientific">Burkholderia glumae</name>
    <name type="common">Pseudomonas glumae</name>
    <dbReference type="NCBI Taxonomy" id="337"/>
    <lineage>
        <taxon>Bacteria</taxon>
        <taxon>Pseudomonadati</taxon>
        <taxon>Pseudomonadota</taxon>
        <taxon>Betaproteobacteria</taxon>
        <taxon>Burkholderiales</taxon>
        <taxon>Burkholderiaceae</taxon>
        <taxon>Burkholderia</taxon>
    </lineage>
</organism>
<dbReference type="GO" id="GO:0005737">
    <property type="term" value="C:cytoplasm"/>
    <property type="evidence" value="ECO:0007669"/>
    <property type="project" value="TreeGrafter"/>
</dbReference>
<evidence type="ECO:0000256" key="5">
    <source>
        <dbReference type="ARBA" id="ARBA00022840"/>
    </source>
</evidence>
<proteinExistence type="inferred from homology"/>
<evidence type="ECO:0000313" key="9">
    <source>
        <dbReference type="EMBL" id="QPQ94759.1"/>
    </source>
</evidence>
<protein>
    <recommendedName>
        <fullName evidence="2 6">Adenylyl-sulfate kinase</fullName>
        <ecNumber evidence="2 6">2.7.1.25</ecNumber>
    </recommendedName>
</protein>
<comment type="function">
    <text evidence="6">Catalyzes the synthesis of activated sulfate.</text>
</comment>
<keyword evidence="12" id="KW-1185">Reference proteome</keyword>
<gene>
    <name evidence="9" type="primary">cysC</name>
    <name evidence="9" type="ORF">I6H06_28850</name>
    <name evidence="10" type="ORF">NFI99_13755</name>
</gene>
<dbReference type="GO" id="GO:0005524">
    <property type="term" value="F:ATP binding"/>
    <property type="evidence" value="ECO:0007669"/>
    <property type="project" value="UniProtKB-KW"/>
</dbReference>
<reference evidence="10" key="2">
    <citation type="submission" date="2022-06" db="EMBL/GenBank/DDBJ databases">
        <title>Draft genome sequence of Burkholderia glumae strain GR20004 isolated from rice panicle showing bacterial panicle blight.</title>
        <authorList>
            <person name="Choi S.Y."/>
            <person name="Lee Y.H."/>
        </authorList>
    </citation>
    <scope>NUCLEOTIDE SEQUENCE</scope>
    <source>
        <strain evidence="10">GR20004</strain>
        <plasmid evidence="10">unnamed3</plasmid>
    </source>
</reference>
<dbReference type="InterPro" id="IPR050512">
    <property type="entry name" value="Sulf_AdTrans/APS_kinase"/>
</dbReference>
<comment type="similarity">
    <text evidence="6">Belongs to the APS kinase family.</text>
</comment>
<evidence type="ECO:0000256" key="6">
    <source>
        <dbReference type="RuleBase" id="RU004347"/>
    </source>
</evidence>
<sequence length="227" mass="24482">MGPDVLMQSQAVIESTKGGAMNTPQEARSAAANRPRSDTPGPSLARAGLCYWLTGLPGAGKTTLARAFATRLRDGHRDALVLDGDELRERLNCDLGFDRAGRAESARRTAEIARIGVAAGLVVLVSLVSPFEEDRMRAAEIVGVERFVDVFVDASLDTCMQRDPKGMYLKALAGLIPGFTGVTSPYERPIAPGLHIVTDEMSCADGVERLMRHFERQCMVDRSAPHG</sequence>
<dbReference type="GO" id="GO:0010134">
    <property type="term" value="P:sulfate assimilation via adenylyl sulfate reduction"/>
    <property type="evidence" value="ECO:0007669"/>
    <property type="project" value="TreeGrafter"/>
</dbReference>
<dbReference type="PANTHER" id="PTHR42700">
    <property type="entry name" value="SULFATE ADENYLYLTRANSFERASE"/>
    <property type="match status" value="1"/>
</dbReference>
<accession>A0AAP9Y6Q6</accession>
<evidence type="ECO:0000256" key="7">
    <source>
        <dbReference type="SAM" id="MobiDB-lite"/>
    </source>
</evidence>
<evidence type="ECO:0000313" key="10">
    <source>
        <dbReference type="EMBL" id="USS44443.1"/>
    </source>
</evidence>
<geneLocation type="plasmid" evidence="9 11">
    <name>unnamed1</name>
</geneLocation>
<dbReference type="Pfam" id="PF01583">
    <property type="entry name" value="APS_kinase"/>
    <property type="match status" value="1"/>
</dbReference>
<dbReference type="SUPFAM" id="SSF52540">
    <property type="entry name" value="P-loop containing nucleoside triphosphate hydrolases"/>
    <property type="match status" value="1"/>
</dbReference>
<dbReference type="GO" id="GO:0004781">
    <property type="term" value="F:sulfate adenylyltransferase (ATP) activity"/>
    <property type="evidence" value="ECO:0007669"/>
    <property type="project" value="TreeGrafter"/>
</dbReference>
<evidence type="ECO:0000259" key="8">
    <source>
        <dbReference type="Pfam" id="PF01583"/>
    </source>
</evidence>
<evidence type="ECO:0000256" key="2">
    <source>
        <dbReference type="ARBA" id="ARBA00012121"/>
    </source>
</evidence>
<dbReference type="GO" id="GO:0019379">
    <property type="term" value="P:sulfate assimilation, phosphoadenylyl sulfate reduction by phosphoadenylyl-sulfate reductase (thioredoxin)"/>
    <property type="evidence" value="ECO:0007669"/>
    <property type="project" value="TreeGrafter"/>
</dbReference>
<feature type="domain" description="APS kinase" evidence="8">
    <location>
        <begin position="48"/>
        <end position="196"/>
    </location>
</feature>
<dbReference type="EMBL" id="CP065602">
    <property type="protein sequence ID" value="QPQ94759.1"/>
    <property type="molecule type" value="Genomic_DNA"/>
</dbReference>
<dbReference type="EC" id="2.7.1.25" evidence="2 6"/>
<name>A0AAP9Y6Q6_BURGL</name>
<keyword evidence="4 6" id="KW-0547">Nucleotide-binding</keyword>
<evidence type="ECO:0000256" key="3">
    <source>
        <dbReference type="ARBA" id="ARBA00022679"/>
    </source>
</evidence>
<evidence type="ECO:0000313" key="12">
    <source>
        <dbReference type="Proteomes" id="UP001056386"/>
    </source>
</evidence>